<organism evidence="3 4">
    <name type="scientific">Ascobolus immersus RN42</name>
    <dbReference type="NCBI Taxonomy" id="1160509"/>
    <lineage>
        <taxon>Eukaryota</taxon>
        <taxon>Fungi</taxon>
        <taxon>Dikarya</taxon>
        <taxon>Ascomycota</taxon>
        <taxon>Pezizomycotina</taxon>
        <taxon>Pezizomycetes</taxon>
        <taxon>Pezizales</taxon>
        <taxon>Ascobolaceae</taxon>
        <taxon>Ascobolus</taxon>
    </lineage>
</organism>
<evidence type="ECO:0000256" key="1">
    <source>
        <dbReference type="ARBA" id="ARBA00022737"/>
    </source>
</evidence>
<dbReference type="Proteomes" id="UP000275078">
    <property type="component" value="Unassembled WGS sequence"/>
</dbReference>
<dbReference type="STRING" id="1160509.A0A3N4I683"/>
<proteinExistence type="predicted"/>
<keyword evidence="1" id="KW-0677">Repeat</keyword>
<name>A0A3N4I683_ASCIM</name>
<sequence length="466" mass="52784">MMGDALAIIGLLSNIAQFLEYGIQISREAAAISDDKSETTKELCELATVMQMVNFGIEKTERDRSTGSSFTSDHMFGNFDEDARLVVEQCKPLVKELSTLIENLQERSGTKSRLADLALALRRRRAKSDLENLEFRIRRLLEAITRNNISVLRNQQAEMLEMLHKLVPKPDIHPRYALGALNAPLLQSTSDDTTAKMLLHWWNIKKDMLEEQAQVGVADITATESTISRLSFLENTSPSKILELETVAHNVRMIQSLQYPEDILRQSEIKDAYSETFEWVFNQPKNPPQDEEPKSDLHGWLKNRRGISGYAARQAGSGKSTMVKWLCEHPSTKAALEEWAGERKLMVASHYFWISGFPIQRSLVGLYRGILCQILAQDGTLASRLPSLAARRQQSGQNFDFEKHKKQTQWTIKELEAILMEIASHYSGMTAPVIPIDSPQTVVCLFIDGLDEYDSRKEDDSIVQKI</sequence>
<evidence type="ECO:0000259" key="2">
    <source>
        <dbReference type="Pfam" id="PF24883"/>
    </source>
</evidence>
<evidence type="ECO:0000313" key="3">
    <source>
        <dbReference type="EMBL" id="RPA80977.1"/>
    </source>
</evidence>
<dbReference type="PANTHER" id="PTHR10039:SF5">
    <property type="entry name" value="NACHT DOMAIN-CONTAINING PROTEIN"/>
    <property type="match status" value="1"/>
</dbReference>
<dbReference type="PANTHER" id="PTHR10039">
    <property type="entry name" value="AMELOGENIN"/>
    <property type="match status" value="1"/>
</dbReference>
<reference evidence="3 4" key="1">
    <citation type="journal article" date="2018" name="Nat. Ecol. Evol.">
        <title>Pezizomycetes genomes reveal the molecular basis of ectomycorrhizal truffle lifestyle.</title>
        <authorList>
            <person name="Murat C."/>
            <person name="Payen T."/>
            <person name="Noel B."/>
            <person name="Kuo A."/>
            <person name="Morin E."/>
            <person name="Chen J."/>
            <person name="Kohler A."/>
            <person name="Krizsan K."/>
            <person name="Balestrini R."/>
            <person name="Da Silva C."/>
            <person name="Montanini B."/>
            <person name="Hainaut M."/>
            <person name="Levati E."/>
            <person name="Barry K.W."/>
            <person name="Belfiori B."/>
            <person name="Cichocki N."/>
            <person name="Clum A."/>
            <person name="Dockter R.B."/>
            <person name="Fauchery L."/>
            <person name="Guy J."/>
            <person name="Iotti M."/>
            <person name="Le Tacon F."/>
            <person name="Lindquist E.A."/>
            <person name="Lipzen A."/>
            <person name="Malagnac F."/>
            <person name="Mello A."/>
            <person name="Molinier V."/>
            <person name="Miyauchi S."/>
            <person name="Poulain J."/>
            <person name="Riccioni C."/>
            <person name="Rubini A."/>
            <person name="Sitrit Y."/>
            <person name="Splivallo R."/>
            <person name="Traeger S."/>
            <person name="Wang M."/>
            <person name="Zifcakova L."/>
            <person name="Wipf D."/>
            <person name="Zambonelli A."/>
            <person name="Paolocci F."/>
            <person name="Nowrousian M."/>
            <person name="Ottonello S."/>
            <person name="Baldrian P."/>
            <person name="Spatafora J.W."/>
            <person name="Henrissat B."/>
            <person name="Nagy L.G."/>
            <person name="Aury J.M."/>
            <person name="Wincker P."/>
            <person name="Grigoriev I.V."/>
            <person name="Bonfante P."/>
            <person name="Martin F.M."/>
        </authorList>
    </citation>
    <scope>NUCLEOTIDE SEQUENCE [LARGE SCALE GENOMIC DNA]</scope>
    <source>
        <strain evidence="3 4">RN42</strain>
    </source>
</reference>
<gene>
    <name evidence="3" type="ORF">BJ508DRAFT_326825</name>
</gene>
<dbReference type="InterPro" id="IPR056884">
    <property type="entry name" value="NPHP3-like_N"/>
</dbReference>
<dbReference type="EMBL" id="ML119683">
    <property type="protein sequence ID" value="RPA80977.1"/>
    <property type="molecule type" value="Genomic_DNA"/>
</dbReference>
<evidence type="ECO:0000313" key="4">
    <source>
        <dbReference type="Proteomes" id="UP000275078"/>
    </source>
</evidence>
<dbReference type="AlphaFoldDB" id="A0A3N4I683"/>
<feature type="domain" description="Nephrocystin 3-like N-terminal" evidence="2">
    <location>
        <begin position="314"/>
        <end position="458"/>
    </location>
</feature>
<protein>
    <recommendedName>
        <fullName evidence="2">Nephrocystin 3-like N-terminal domain-containing protein</fullName>
    </recommendedName>
</protein>
<dbReference type="Pfam" id="PF24883">
    <property type="entry name" value="NPHP3_N"/>
    <property type="match status" value="1"/>
</dbReference>
<dbReference type="OrthoDB" id="443402at2759"/>
<keyword evidence="4" id="KW-1185">Reference proteome</keyword>
<accession>A0A3N4I683</accession>